<dbReference type="PROSITE" id="PS51257">
    <property type="entry name" value="PROKAR_LIPOPROTEIN"/>
    <property type="match status" value="1"/>
</dbReference>
<dbReference type="InterPro" id="IPR032286">
    <property type="entry name" value="DUF4837"/>
</dbReference>
<evidence type="ECO:0000313" key="1">
    <source>
        <dbReference type="EMBL" id="TDU43534.1"/>
    </source>
</evidence>
<dbReference type="EMBL" id="SOBW01000007">
    <property type="protein sequence ID" value="TDU43534.1"/>
    <property type="molecule type" value="Genomic_DNA"/>
</dbReference>
<reference evidence="1 2" key="1">
    <citation type="submission" date="2019-03" db="EMBL/GenBank/DDBJ databases">
        <title>Genomic Encyclopedia of Archaeal and Bacterial Type Strains, Phase II (KMG-II): from individual species to whole genera.</title>
        <authorList>
            <person name="Goeker M."/>
        </authorList>
    </citation>
    <scope>NUCLEOTIDE SEQUENCE [LARGE SCALE GENOMIC DNA]</scope>
    <source>
        <strain evidence="1 2">DSM 28135</strain>
    </source>
</reference>
<dbReference type="Pfam" id="PF16125">
    <property type="entry name" value="DUF4837"/>
    <property type="match status" value="1"/>
</dbReference>
<comment type="caution">
    <text evidence="1">The sequence shown here is derived from an EMBL/GenBank/DDBJ whole genome shotgun (WGS) entry which is preliminary data.</text>
</comment>
<gene>
    <name evidence="1" type="ORF">BXY82_0948</name>
</gene>
<accession>A0A4R7Q7L5</accession>
<protein>
    <submittedName>
        <fullName evidence="1">Uncharacterized protein DUF4837</fullName>
    </submittedName>
</protein>
<evidence type="ECO:0000313" key="2">
    <source>
        <dbReference type="Proteomes" id="UP000294689"/>
    </source>
</evidence>
<dbReference type="RefSeq" id="WP_133756985.1">
    <property type="nucleotide sequence ID" value="NZ_SOBW01000007.1"/>
</dbReference>
<dbReference type="OrthoDB" id="1115230at2"/>
<keyword evidence="2" id="KW-1185">Reference proteome</keyword>
<dbReference type="AlphaFoldDB" id="A0A4R7Q7L5"/>
<organism evidence="1 2">
    <name type="scientific">Gelidibacter sediminis</name>
    <dbReference type="NCBI Taxonomy" id="1608710"/>
    <lineage>
        <taxon>Bacteria</taxon>
        <taxon>Pseudomonadati</taxon>
        <taxon>Bacteroidota</taxon>
        <taxon>Flavobacteriia</taxon>
        <taxon>Flavobacteriales</taxon>
        <taxon>Flavobacteriaceae</taxon>
        <taxon>Gelidibacter</taxon>
    </lineage>
</organism>
<dbReference type="Proteomes" id="UP000294689">
    <property type="component" value="Unassembled WGS sequence"/>
</dbReference>
<proteinExistence type="predicted"/>
<name>A0A4R7Q7L5_9FLAO</name>
<sequence>MKIIYTFALSLLLLTSCNNGKDQRIISASNGNINNLLVVVDNLLWDDSVGETIRDVVAAPVPALNQEEPLFSLNQMPPAVFDGFATRSRTILKIEKGGPAGVVIKNDVYARPQTVVVVSGKTDQEIKDELESNSDKIIAAFKKEELKENQRRIKKSLMDDKPLQEALGVKLNFQTAYRIAKQDEDFFWIRKQIPTGTMDIMIYEVPLHTIKKGDSAIIDIVRMRDSIGKVHIPGPVEGSYMITEDAYTPYLSETELDGKFTYETKGIWDVKNAFMSGPFINYAIEDKANDRFLVIEGYVFAPSVEKRNNIFEMEAIIKSVKIL</sequence>